<dbReference type="InterPro" id="IPR011598">
    <property type="entry name" value="bHLH_dom"/>
</dbReference>
<evidence type="ECO:0000256" key="3">
    <source>
        <dbReference type="ARBA" id="ARBA00023163"/>
    </source>
</evidence>
<dbReference type="AlphaFoldDB" id="A0A7J7NWK3"/>
<keyword evidence="2" id="KW-0805">Transcription regulation</keyword>
<keyword evidence="3" id="KW-0804">Transcription</keyword>
<proteinExistence type="predicted"/>
<feature type="compositionally biased region" description="Basic and acidic residues" evidence="5">
    <location>
        <begin position="116"/>
        <end position="127"/>
    </location>
</feature>
<feature type="compositionally biased region" description="Acidic residues" evidence="5">
    <location>
        <begin position="95"/>
        <end position="106"/>
    </location>
</feature>
<protein>
    <recommendedName>
        <fullName evidence="6">BHLH domain-containing protein</fullName>
    </recommendedName>
</protein>
<dbReference type="Gene3D" id="4.10.280.10">
    <property type="entry name" value="Helix-loop-helix DNA-binding domain"/>
    <property type="match status" value="1"/>
</dbReference>
<reference evidence="7 8" key="1">
    <citation type="journal article" date="2020" name="IScience">
        <title>Genome Sequencing of the Endangered Kingdonia uniflora (Circaeasteraceae, Ranunculales) Reveals Potential Mechanisms of Evolutionary Specialization.</title>
        <authorList>
            <person name="Sun Y."/>
            <person name="Deng T."/>
            <person name="Zhang A."/>
            <person name="Moore M.J."/>
            <person name="Landis J.B."/>
            <person name="Lin N."/>
            <person name="Zhang H."/>
            <person name="Zhang X."/>
            <person name="Huang J."/>
            <person name="Zhang X."/>
            <person name="Sun H."/>
            <person name="Wang H."/>
        </authorList>
    </citation>
    <scope>NUCLEOTIDE SEQUENCE [LARGE SCALE GENOMIC DNA]</scope>
    <source>
        <strain evidence="7">TB1705</strain>
        <tissue evidence="7">Leaf</tissue>
    </source>
</reference>
<dbReference type="GO" id="GO:0003700">
    <property type="term" value="F:DNA-binding transcription factor activity"/>
    <property type="evidence" value="ECO:0007669"/>
    <property type="project" value="TreeGrafter"/>
</dbReference>
<evidence type="ECO:0000256" key="2">
    <source>
        <dbReference type="ARBA" id="ARBA00023015"/>
    </source>
</evidence>
<dbReference type="Proteomes" id="UP000541444">
    <property type="component" value="Unassembled WGS sequence"/>
</dbReference>
<evidence type="ECO:0000313" key="8">
    <source>
        <dbReference type="Proteomes" id="UP000541444"/>
    </source>
</evidence>
<evidence type="ECO:0000256" key="4">
    <source>
        <dbReference type="ARBA" id="ARBA00023242"/>
    </source>
</evidence>
<dbReference type="GO" id="GO:0043565">
    <property type="term" value="F:sequence-specific DNA binding"/>
    <property type="evidence" value="ECO:0007669"/>
    <property type="project" value="TreeGrafter"/>
</dbReference>
<keyword evidence="4" id="KW-0539">Nucleus</keyword>
<evidence type="ECO:0000313" key="7">
    <source>
        <dbReference type="EMBL" id="KAF6171539.1"/>
    </source>
</evidence>
<dbReference type="Pfam" id="PF00010">
    <property type="entry name" value="HLH"/>
    <property type="match status" value="1"/>
</dbReference>
<feature type="region of interest" description="Disordered" evidence="5">
    <location>
        <begin position="95"/>
        <end position="131"/>
    </location>
</feature>
<evidence type="ECO:0000256" key="1">
    <source>
        <dbReference type="ARBA" id="ARBA00004123"/>
    </source>
</evidence>
<dbReference type="InterPro" id="IPR051358">
    <property type="entry name" value="TF_AMS/ICE1/BHLH6-like"/>
</dbReference>
<accession>A0A7J7NWK3</accession>
<organism evidence="7 8">
    <name type="scientific">Kingdonia uniflora</name>
    <dbReference type="NCBI Taxonomy" id="39325"/>
    <lineage>
        <taxon>Eukaryota</taxon>
        <taxon>Viridiplantae</taxon>
        <taxon>Streptophyta</taxon>
        <taxon>Embryophyta</taxon>
        <taxon>Tracheophyta</taxon>
        <taxon>Spermatophyta</taxon>
        <taxon>Magnoliopsida</taxon>
        <taxon>Ranunculales</taxon>
        <taxon>Circaeasteraceae</taxon>
        <taxon>Kingdonia</taxon>
    </lineage>
</organism>
<sequence>MQGQAQFSDFGHHDFINDGNFQQFIDLIRGENVLPVERYYDPNYDGELLFSGEFVDNNQFSLVQVPGEIFEFNSTSTTSDPNSILNSLPPFGEDFEGEGVENDGDDSSGTTTTKRVTGDRSRTLVSERKRRRSMKERLYTLRSLVPNITKVSFFSDPALYIIFLNYIVPNIGKILQMDKASIIGDAVSYLQKLQTQVKKLKVEITGLESSLKGETVGQQGIDENPKKSQLGESEYLCSKKIVQMDVFQVEDKEFCVRLVCEKGQGVAVLLFRALESLPSFDVLNSNFTTVSERSVLTFTINVGECGEEMNLPTLKLWLTGALLNQRFEFNTL</sequence>
<evidence type="ECO:0000256" key="5">
    <source>
        <dbReference type="SAM" id="MobiDB-lite"/>
    </source>
</evidence>
<name>A0A7J7NWK3_9MAGN</name>
<dbReference type="SUPFAM" id="SSF47459">
    <property type="entry name" value="HLH, helix-loop-helix DNA-binding domain"/>
    <property type="match status" value="1"/>
</dbReference>
<dbReference type="InterPro" id="IPR036638">
    <property type="entry name" value="HLH_DNA-bd_sf"/>
</dbReference>
<feature type="domain" description="BHLH" evidence="6">
    <location>
        <begin position="118"/>
        <end position="193"/>
    </location>
</feature>
<dbReference type="PANTHER" id="PTHR31945">
    <property type="entry name" value="TRANSCRIPTION FACTOR SCREAM2-RELATED"/>
    <property type="match status" value="1"/>
</dbReference>
<dbReference type="OrthoDB" id="1886792at2759"/>
<evidence type="ECO:0000259" key="6">
    <source>
        <dbReference type="PROSITE" id="PS50888"/>
    </source>
</evidence>
<keyword evidence="8" id="KW-1185">Reference proteome</keyword>
<comment type="caution">
    <text evidence="7">The sequence shown here is derived from an EMBL/GenBank/DDBJ whole genome shotgun (WGS) entry which is preliminary data.</text>
</comment>
<dbReference type="GO" id="GO:0046983">
    <property type="term" value="F:protein dimerization activity"/>
    <property type="evidence" value="ECO:0007669"/>
    <property type="project" value="InterPro"/>
</dbReference>
<dbReference type="EMBL" id="JACGCM010000479">
    <property type="protein sequence ID" value="KAF6171539.1"/>
    <property type="molecule type" value="Genomic_DNA"/>
</dbReference>
<dbReference type="GO" id="GO:0005634">
    <property type="term" value="C:nucleus"/>
    <property type="evidence" value="ECO:0007669"/>
    <property type="project" value="UniProtKB-SubCell"/>
</dbReference>
<gene>
    <name evidence="7" type="ORF">GIB67_018063</name>
</gene>
<dbReference type="SMART" id="SM00353">
    <property type="entry name" value="HLH"/>
    <property type="match status" value="1"/>
</dbReference>
<dbReference type="PANTHER" id="PTHR31945:SF17">
    <property type="entry name" value="TRANSCRIPTION FACTOR FER-LIKE IRON DEFICIENCY-INDUCED TRANSCRIPTION FACTOR"/>
    <property type="match status" value="1"/>
</dbReference>
<comment type="subcellular location">
    <subcellularLocation>
        <location evidence="1">Nucleus</location>
    </subcellularLocation>
</comment>
<dbReference type="PROSITE" id="PS50888">
    <property type="entry name" value="BHLH"/>
    <property type="match status" value="1"/>
</dbReference>